<accession>A0A074REZ2</accession>
<dbReference type="HOGENOM" id="CLU_000288_6_3_1"/>
<dbReference type="PANTHER" id="PTHR10039">
    <property type="entry name" value="AMELOGENIN"/>
    <property type="match status" value="1"/>
</dbReference>
<dbReference type="EMBL" id="AZST01001930">
    <property type="protein sequence ID" value="KEP45339.1"/>
    <property type="molecule type" value="Genomic_DNA"/>
</dbReference>
<dbReference type="Proteomes" id="UP000027456">
    <property type="component" value="Unassembled WGS sequence"/>
</dbReference>
<sequence>MSTGTPGSPTDHERSRHWVTDVEVTPANTDPGCEFSAKMFIDHELVCDLPAIDSTRPLQWSGLLFCDVSLASTVTLRLCKSRGKPRDFNFPPFTMAEVDEDTGEITLGLPKAVWVVTIKCLTPAIANQQFTDVLERFNAIEGVYDSLQSGATVKYLFKHALQFASLTAKGLPESTAKLSFLICMKAWELLDQQAELDDSVQATLNGLTRIRGIIDVMGQASNSMLVTAMSQSKDAIHGILALLEDMSMFIFNRLTTNDLSRASSEEEDTSDTYSVEAYLARLEELQRAFYSTWSPITASLDAAHAANNTPSDGSALEPNPGTTYDETAKTDWYEIVNLLRPVNPSGYDLDQACLDGTRGELLNRILTWSQNRESAETFMWISGQAGMGKTAVANSLCQRLDNVRALACSFFCRRGDPKSNDPLSLINSLICDIAMSCAAYARQVAISIRANPKLCSAQLSLRYEYLVKRPLQRLRHISMPITLVAVVDALDECGDYIARGKMLQKLFEVSRLVPWLKVIATGRPVADMQQYFEATCLHKTVVHLHDYDASPDIRAYIEGHVTCIAEIERWPPESINDLCNMSHGVFLWATLAVKYIKRSAFPALPRLCKVLNNQKSPVMDHLDVLYTQVLETTIDGEDDEIKAAYLRCIGAILAISEREPLAVPDLQYLLMVAGRIDQVTLKQTLKSLSTLLVMVDGRHIRFHHPSFKEFITNATHSGRFCIRLD</sequence>
<proteinExistence type="predicted"/>
<dbReference type="PANTHER" id="PTHR10039:SF17">
    <property type="entry name" value="FUNGAL STAND N-TERMINAL GOODBYE DOMAIN-CONTAINING PROTEIN-RELATED"/>
    <property type="match status" value="1"/>
</dbReference>
<comment type="caution">
    <text evidence="3">The sequence shown here is derived from an EMBL/GenBank/DDBJ whole genome shotgun (WGS) entry which is preliminary data.</text>
</comment>
<gene>
    <name evidence="3" type="ORF">V565_285840</name>
</gene>
<evidence type="ECO:0000313" key="4">
    <source>
        <dbReference type="Proteomes" id="UP000027456"/>
    </source>
</evidence>
<protein>
    <submittedName>
        <fullName evidence="3">NACHT domain protein</fullName>
    </submittedName>
</protein>
<keyword evidence="1" id="KW-0677">Repeat</keyword>
<feature type="non-terminal residue" evidence="3">
    <location>
        <position position="725"/>
    </location>
</feature>
<dbReference type="AlphaFoldDB" id="A0A074REZ2"/>
<evidence type="ECO:0000313" key="3">
    <source>
        <dbReference type="EMBL" id="KEP45339.1"/>
    </source>
</evidence>
<dbReference type="OrthoDB" id="4760524at2759"/>
<dbReference type="Gene3D" id="3.40.50.300">
    <property type="entry name" value="P-loop containing nucleotide triphosphate hydrolases"/>
    <property type="match status" value="1"/>
</dbReference>
<organism evidence="3 4">
    <name type="scientific">Rhizoctonia solani 123E</name>
    <dbReference type="NCBI Taxonomy" id="1423351"/>
    <lineage>
        <taxon>Eukaryota</taxon>
        <taxon>Fungi</taxon>
        <taxon>Dikarya</taxon>
        <taxon>Basidiomycota</taxon>
        <taxon>Agaricomycotina</taxon>
        <taxon>Agaricomycetes</taxon>
        <taxon>Cantharellales</taxon>
        <taxon>Ceratobasidiaceae</taxon>
        <taxon>Rhizoctonia</taxon>
    </lineage>
</organism>
<name>A0A074REZ2_9AGAM</name>
<dbReference type="InterPro" id="IPR056884">
    <property type="entry name" value="NPHP3-like_N"/>
</dbReference>
<keyword evidence="4" id="KW-1185">Reference proteome</keyword>
<dbReference type="Pfam" id="PF24883">
    <property type="entry name" value="NPHP3_N"/>
    <property type="match status" value="1"/>
</dbReference>
<reference evidence="3 4" key="1">
    <citation type="submission" date="2013-12" db="EMBL/GenBank/DDBJ databases">
        <authorList>
            <person name="Cubeta M."/>
            <person name="Pakala S."/>
            <person name="Fedorova N."/>
            <person name="Thomas E."/>
            <person name="Dean R."/>
            <person name="Jabaji S."/>
            <person name="Neate S."/>
            <person name="Toda T."/>
            <person name="Tavantzis S."/>
            <person name="Vilgalys R."/>
            <person name="Bharathan N."/>
            <person name="Pakala S."/>
            <person name="Losada L.S."/>
            <person name="Zafar N."/>
            <person name="Nierman W."/>
        </authorList>
    </citation>
    <scope>NUCLEOTIDE SEQUENCE [LARGE SCALE GENOMIC DNA]</scope>
    <source>
        <strain evidence="3 4">123E</strain>
    </source>
</reference>
<dbReference type="SUPFAM" id="SSF52540">
    <property type="entry name" value="P-loop containing nucleoside triphosphate hydrolases"/>
    <property type="match status" value="1"/>
</dbReference>
<feature type="domain" description="Nephrocystin 3-like N-terminal" evidence="2">
    <location>
        <begin position="365"/>
        <end position="523"/>
    </location>
</feature>
<dbReference type="InterPro" id="IPR027417">
    <property type="entry name" value="P-loop_NTPase"/>
</dbReference>
<evidence type="ECO:0000259" key="2">
    <source>
        <dbReference type="Pfam" id="PF24883"/>
    </source>
</evidence>
<evidence type="ECO:0000256" key="1">
    <source>
        <dbReference type="ARBA" id="ARBA00022737"/>
    </source>
</evidence>